<dbReference type="InterPro" id="IPR038081">
    <property type="entry name" value="CalX-like_sf"/>
</dbReference>
<feature type="domain" description="Calx-beta" evidence="5">
    <location>
        <begin position="406"/>
        <end position="504"/>
    </location>
</feature>
<evidence type="ECO:0000313" key="6">
    <source>
        <dbReference type="EMBL" id="CAI8033567.1"/>
    </source>
</evidence>
<dbReference type="SUPFAM" id="SSF141072">
    <property type="entry name" value="CalX-like"/>
    <property type="match status" value="14"/>
</dbReference>
<feature type="domain" description="Calx-beta" evidence="5">
    <location>
        <begin position="1305"/>
        <end position="1407"/>
    </location>
</feature>
<keyword evidence="7" id="KW-1185">Reference proteome</keyword>
<feature type="non-terminal residue" evidence="6">
    <location>
        <position position="1"/>
    </location>
</feature>
<feature type="domain" description="Calx-beta" evidence="5">
    <location>
        <begin position="293"/>
        <end position="392"/>
    </location>
</feature>
<dbReference type="GO" id="GO:0030001">
    <property type="term" value="P:metal ion transport"/>
    <property type="evidence" value="ECO:0007669"/>
    <property type="project" value="TreeGrafter"/>
</dbReference>
<dbReference type="InterPro" id="IPR051171">
    <property type="entry name" value="CaCA"/>
</dbReference>
<feature type="domain" description="Calx-beta" evidence="5">
    <location>
        <begin position="63"/>
        <end position="163"/>
    </location>
</feature>
<feature type="domain" description="Calx-beta" evidence="5">
    <location>
        <begin position="1135"/>
        <end position="1236"/>
    </location>
</feature>
<sequence>TAPEDYSAVSITRAIPVNFQPGQSSTTVTVPILNDEAIEPDEAFFGRLQSTGIGDVSITQDRAEIIIVNDDEESAVVSLSPLTYEVVESDGIVNIVLTKTGNFQRPIAGTLTTATVSAGALDYIDGQYQFVIQPEQQQVTIPINITDDTTVEQLREQFSVSLSLQPQAGLSLGNAQGAVTIVDDDVEIGFNPAQYRVNERERLVTFEVENRNPERGGEYTVQFVTVPGSAVESTNGANGDYLRTEQAVTFSQGDEQQTVTVQIIDDTFFEIVEEFTAQLFSSDRRVNIVVSEATAEIVDNDNALEVSISPLGYEVDESAGVVQVTVQKSGIFPTPVTGTITASTGTAGSTDFTGGSYPFTIGPNEQQTTVSIPILNDDIVEQLRELFSLSLTIRPQPGLEVGNSMTSVTIIDDDGIVISLEPSTQTVTEGSDAVFRIVATGDSELPYSVTFETEDGSARAPGDYRSASLTLTRTQLQGDGFQVRIPVQDDNVVEATERFLGRLQLTQQSVDLGVVSLGQSMGEVTITDNDVADIGFAPSAYSVTEDSGSVIFFIQNQNPDIQREVVVEFMTVGGTATDGSDYIGTTETVTFMPGQTLSIVQVMIVDDSVYEGIQDFSAVLTTTDSSVNIFEPDATAQITDDDEIVIQFNPSFYTVTESGSTELVIEKIGTSEEPVTVSLTTQTGTATSSDFVQISNRPVTFGTSDSERRVTIQTNADNLVEGDEMFTVTLAPISDRVIITEDSADITIEETANVLVEFQPNSYTVCEDDGIVSFVLVKRTPTTQEVTVQISTVGGSATSGSDYSPLINEEVTFGPSETIKFVMVPITEDNVFEGEESFTATLSLVPGSSGVEIGQQGTATTTIVDDIIVSFSSPEIVTPENRGSVEVCLTASEVLSQPLTVVVLAQERVPADAGDGVDFSGGEYRIEIPSGTREHCANISVIDDSLAFEGDEVFVVKFDISQLPEGVEPGPSNNISVVRIIDDDVVSVFFDRDRYQVTENDGPVEVCVRREGDATESFTINVATTESNPVQAQAGSDYVPVATTLTFNPEDEEQCFQVFVLIDELNEGKEDFVVDITSVPDGVLISQPDDAVVSILDANIVTVEFGSPNYSVPENEGTISVCLTTNIGSDQPLSVIVGTAPKTATVTINFGSSTYTVNENGGSVSVCLTTSGSSNEPLTVIVSASPTTASANTDYSFSTRVVTIPPSSAASEFCFDVDISDDSVVEPNEEFVLNFRVPTGIDGEAGSIASTTVTIVDDDATSGPTENCFEVPILDDSIVEDNEEFLVNFRIASGSNAVPGSVSSTCITIIDDDQVAVVEFEEPAYTVSEDDGEVEVCLRMSGMIGTPAVVQLLAIPDTAEAGLDYVPGILNFVNFQPPGDSVVCTSFEIIDDLLGLEDVERFFIDVVAFEGPVEIGRINRTVISIEDNDIVSVRPSTENEIVLESEGMVEVCLMKNINTTQPIQVNVVVQETSSSSNQATAGSDFIPLTSNIVFGPLDREVCTKVDIINDDIINEIPEEFEVSFRVIQPVEGIEVPNTISTVTIIDDDVDAKLVNDTVIADPLFTAPVVGGGQFCYEIHGKPDTIFNLVSDRCTLVNAHYVAMNMAENGNIIGAVGIRSADADGNCHTIEVRLSQPGSSSPMEVLVDGVEVSGVTQRDSVRVRAYSNRVRISVPNCELVDLVMWVIHMEMDGQHMLKYVIMRGCNLAPTSHGLVGQFWNIPVMVTKYSGPLDPEYESDRDALYLITVTPITGNTRSFLGELNNMSWDRKSGPCYYVGNGQGGRTAEREENESVIEGRYTDYQVQGLFDEKFAFSQFEKERCTEAA</sequence>
<dbReference type="GO" id="GO:0016020">
    <property type="term" value="C:membrane"/>
    <property type="evidence" value="ECO:0007669"/>
    <property type="project" value="InterPro"/>
</dbReference>
<name>A0AA35X0R7_GEOBA</name>
<feature type="domain" description="Calx-beta" evidence="5">
    <location>
        <begin position="634"/>
        <end position="731"/>
    </location>
</feature>
<feature type="domain" description="Calx-beta" evidence="5">
    <location>
        <begin position="177"/>
        <end position="280"/>
    </location>
</feature>
<gene>
    <name evidence="6" type="ORF">GBAR_LOCUS18933</name>
</gene>
<protein>
    <submittedName>
        <fullName evidence="6">Extracellular matrix protein FRAS1</fullName>
    </submittedName>
</protein>
<keyword evidence="1" id="KW-0732">Signal</keyword>
<dbReference type="Gene3D" id="2.60.40.2030">
    <property type="match status" value="14"/>
</dbReference>
<evidence type="ECO:0000313" key="7">
    <source>
        <dbReference type="Proteomes" id="UP001174909"/>
    </source>
</evidence>
<evidence type="ECO:0000256" key="4">
    <source>
        <dbReference type="ARBA" id="ARBA00023065"/>
    </source>
</evidence>
<proteinExistence type="predicted"/>
<organism evidence="6 7">
    <name type="scientific">Geodia barretti</name>
    <name type="common">Barrett's horny sponge</name>
    <dbReference type="NCBI Taxonomy" id="519541"/>
    <lineage>
        <taxon>Eukaryota</taxon>
        <taxon>Metazoa</taxon>
        <taxon>Porifera</taxon>
        <taxon>Demospongiae</taxon>
        <taxon>Heteroscleromorpha</taxon>
        <taxon>Tetractinellida</taxon>
        <taxon>Astrophorina</taxon>
        <taxon>Geodiidae</taxon>
        <taxon>Geodia</taxon>
    </lineage>
</organism>
<feature type="domain" description="Calx-beta" evidence="5">
    <location>
        <begin position="859"/>
        <end position="959"/>
    </location>
</feature>
<dbReference type="Proteomes" id="UP001174909">
    <property type="component" value="Unassembled WGS sequence"/>
</dbReference>
<evidence type="ECO:0000256" key="2">
    <source>
        <dbReference type="ARBA" id="ARBA00022737"/>
    </source>
</evidence>
<evidence type="ECO:0000256" key="1">
    <source>
        <dbReference type="ARBA" id="ARBA00022729"/>
    </source>
</evidence>
<feature type="domain" description="Calx-beta" evidence="5">
    <location>
        <begin position="976"/>
        <end position="1077"/>
    </location>
</feature>
<feature type="domain" description="Calx-beta" evidence="5">
    <location>
        <begin position="1421"/>
        <end position="1525"/>
    </location>
</feature>
<dbReference type="Pfam" id="PF03160">
    <property type="entry name" value="Calx-beta"/>
    <property type="match status" value="8"/>
</dbReference>
<keyword evidence="4" id="KW-0813">Transport</keyword>
<dbReference type="SMART" id="SM00237">
    <property type="entry name" value="Calx_beta"/>
    <property type="match status" value="12"/>
</dbReference>
<keyword evidence="3" id="KW-0106">Calcium</keyword>
<reference evidence="6" key="1">
    <citation type="submission" date="2023-03" db="EMBL/GenBank/DDBJ databases">
        <authorList>
            <person name="Steffen K."/>
            <person name="Cardenas P."/>
        </authorList>
    </citation>
    <scope>NUCLEOTIDE SEQUENCE</scope>
</reference>
<feature type="domain" description="Calx-beta" evidence="5">
    <location>
        <begin position="522"/>
        <end position="621"/>
    </location>
</feature>
<dbReference type="GO" id="GO:0007154">
    <property type="term" value="P:cell communication"/>
    <property type="evidence" value="ECO:0007669"/>
    <property type="project" value="InterPro"/>
</dbReference>
<dbReference type="PANTHER" id="PTHR11878">
    <property type="entry name" value="SODIUM/CALCIUM EXCHANGER"/>
    <property type="match status" value="1"/>
</dbReference>
<dbReference type="EMBL" id="CASHTH010002677">
    <property type="protein sequence ID" value="CAI8033567.1"/>
    <property type="molecule type" value="Genomic_DNA"/>
</dbReference>
<dbReference type="PANTHER" id="PTHR11878:SF65">
    <property type="entry name" value="NA_CA-EXCHANGE PROTEIN, ISOFORM G"/>
    <property type="match status" value="1"/>
</dbReference>
<dbReference type="InterPro" id="IPR003644">
    <property type="entry name" value="Calx_beta"/>
</dbReference>
<feature type="domain" description="Calx-beta" evidence="5">
    <location>
        <begin position="744"/>
        <end position="843"/>
    </location>
</feature>
<evidence type="ECO:0000256" key="3">
    <source>
        <dbReference type="ARBA" id="ARBA00022837"/>
    </source>
</evidence>
<comment type="caution">
    <text evidence="6">The sequence shown here is derived from an EMBL/GenBank/DDBJ whole genome shotgun (WGS) entry which is preliminary data.</text>
</comment>
<keyword evidence="4" id="KW-0406">Ion transport</keyword>
<accession>A0AA35X0R7</accession>
<keyword evidence="2" id="KW-0677">Repeat</keyword>
<evidence type="ECO:0000259" key="5">
    <source>
        <dbReference type="SMART" id="SM00237"/>
    </source>
</evidence>